<reference evidence="2 3" key="1">
    <citation type="submission" date="2019-04" db="EMBL/GenBank/DDBJ databases">
        <authorList>
            <person name="Li Y."/>
            <person name="Wang J."/>
        </authorList>
    </citation>
    <scope>NUCLEOTIDE SEQUENCE [LARGE SCALE GENOMIC DNA]</scope>
    <source>
        <strain evidence="2 3">DSM 14668</strain>
    </source>
</reference>
<sequence length="357" mass="39044">MNQPKKEEYDELITLVPILYERARAKGVRDQDAEDVVANVFVDVYAREKPLPSAPDERMKIVLAILSFRVLTHIKERRALARQELVEGPAMELLVPEPRDAITALEERQRIEGIWQRLRPEYRLAIEGNALGENAQETAARIGASVKSVETWLRRGRKMAGFELTTLDTIKRPRGIRTVVVLVGLGSFLAATRVAEAFGGWVREFFRVSARVLGEPLRVLPSVAAGVLALAITQPRPFASADEPGAVLVQAEPRRSAEAPRMESSASAPPPVASSSSSIFAVPTTTPRSGANSSNGPSSDGASASDAWLFKAKAALRRGNARRALELVELDARERPHPDEDRENLRAAALRALAGQR</sequence>
<feature type="region of interest" description="Disordered" evidence="1">
    <location>
        <begin position="252"/>
        <end position="304"/>
    </location>
</feature>
<keyword evidence="3" id="KW-1185">Reference proteome</keyword>
<evidence type="ECO:0008006" key="4">
    <source>
        <dbReference type="Google" id="ProtNLM"/>
    </source>
</evidence>
<dbReference type="SUPFAM" id="SSF88659">
    <property type="entry name" value="Sigma3 and sigma4 domains of RNA polymerase sigma factors"/>
    <property type="match status" value="1"/>
</dbReference>
<dbReference type="Gene3D" id="1.10.10.10">
    <property type="entry name" value="Winged helix-like DNA-binding domain superfamily/Winged helix DNA-binding domain"/>
    <property type="match status" value="1"/>
</dbReference>
<feature type="compositionally biased region" description="Low complexity" evidence="1">
    <location>
        <begin position="289"/>
        <end position="304"/>
    </location>
</feature>
<evidence type="ECO:0000313" key="3">
    <source>
        <dbReference type="Proteomes" id="UP000309215"/>
    </source>
</evidence>
<dbReference type="InterPro" id="IPR013324">
    <property type="entry name" value="RNA_pol_sigma_r3/r4-like"/>
</dbReference>
<dbReference type="InterPro" id="IPR036388">
    <property type="entry name" value="WH-like_DNA-bd_sf"/>
</dbReference>
<organism evidence="2 3">
    <name type="scientific">Polyangium fumosum</name>
    <dbReference type="NCBI Taxonomy" id="889272"/>
    <lineage>
        <taxon>Bacteria</taxon>
        <taxon>Pseudomonadati</taxon>
        <taxon>Myxococcota</taxon>
        <taxon>Polyangia</taxon>
        <taxon>Polyangiales</taxon>
        <taxon>Polyangiaceae</taxon>
        <taxon>Polyangium</taxon>
    </lineage>
</organism>
<dbReference type="Proteomes" id="UP000309215">
    <property type="component" value="Unassembled WGS sequence"/>
</dbReference>
<gene>
    <name evidence="2" type="ORF">E8A74_04020</name>
</gene>
<comment type="caution">
    <text evidence="2">The sequence shown here is derived from an EMBL/GenBank/DDBJ whole genome shotgun (WGS) entry which is preliminary data.</text>
</comment>
<evidence type="ECO:0000313" key="2">
    <source>
        <dbReference type="EMBL" id="TKD12282.1"/>
    </source>
</evidence>
<dbReference type="RefSeq" id="WP_136927580.1">
    <property type="nucleotide sequence ID" value="NZ_SSMQ01000003.1"/>
</dbReference>
<name>A0A4V5PNG3_9BACT</name>
<evidence type="ECO:0000256" key="1">
    <source>
        <dbReference type="SAM" id="MobiDB-lite"/>
    </source>
</evidence>
<accession>A0A4V5PNG3</accession>
<dbReference type="EMBL" id="SSMQ01000003">
    <property type="protein sequence ID" value="TKD12282.1"/>
    <property type="molecule type" value="Genomic_DNA"/>
</dbReference>
<proteinExistence type="predicted"/>
<dbReference type="AlphaFoldDB" id="A0A4V5PNG3"/>
<protein>
    <recommendedName>
        <fullName evidence="4">Sigma-70 family RNA polymerase sigma factor</fullName>
    </recommendedName>
</protein>
<feature type="compositionally biased region" description="Basic and acidic residues" evidence="1">
    <location>
        <begin position="252"/>
        <end position="261"/>
    </location>
</feature>